<dbReference type="Proteomes" id="UP000091956">
    <property type="component" value="Unassembled WGS sequence"/>
</dbReference>
<evidence type="ECO:0000259" key="1">
    <source>
        <dbReference type="PROSITE" id="PS50011"/>
    </source>
</evidence>
<dbReference type="STRING" id="342668.A0A1B8GWW2"/>
<feature type="domain" description="Protein kinase" evidence="1">
    <location>
        <begin position="200"/>
        <end position="520"/>
    </location>
</feature>
<dbReference type="PROSITE" id="PS50011">
    <property type="entry name" value="PROTEIN_KINASE_DOM"/>
    <property type="match status" value="1"/>
</dbReference>
<dbReference type="InterPro" id="IPR011009">
    <property type="entry name" value="Kinase-like_dom_sf"/>
</dbReference>
<dbReference type="RefSeq" id="XP_018134075.1">
    <property type="nucleotide sequence ID" value="XM_018271061.2"/>
</dbReference>
<dbReference type="InterPro" id="IPR000719">
    <property type="entry name" value="Prot_kinase_dom"/>
</dbReference>
<reference evidence="2 3" key="1">
    <citation type="submission" date="2016-03" db="EMBL/GenBank/DDBJ databases">
        <title>Comparative genomics of Pseudogymnoascus destructans, the fungus causing white-nose syndrome of bats.</title>
        <authorList>
            <person name="Palmer J.M."/>
            <person name="Drees K.P."/>
            <person name="Foster J.T."/>
            <person name="Lindner D.L."/>
        </authorList>
    </citation>
    <scope>NUCLEOTIDE SEQUENCE [LARGE SCALE GENOMIC DNA]</scope>
    <source>
        <strain evidence="2 3">UAMH 10579</strain>
    </source>
</reference>
<dbReference type="SUPFAM" id="SSF56112">
    <property type="entry name" value="Protein kinase-like (PK-like)"/>
    <property type="match status" value="1"/>
</dbReference>
<keyword evidence="3" id="KW-1185">Reference proteome</keyword>
<dbReference type="GeneID" id="28834928"/>
<proteinExistence type="predicted"/>
<gene>
    <name evidence="2" type="ORF">VE01_01542</name>
</gene>
<dbReference type="OrthoDB" id="1911848at2759"/>
<evidence type="ECO:0000313" key="3">
    <source>
        <dbReference type="Proteomes" id="UP000091956"/>
    </source>
</evidence>
<protein>
    <recommendedName>
        <fullName evidence="1">Protein kinase domain-containing protein</fullName>
    </recommendedName>
</protein>
<dbReference type="AlphaFoldDB" id="A0A1B8GWW2"/>
<reference evidence="3" key="2">
    <citation type="journal article" date="2018" name="Nat. Commun.">
        <title>Extreme sensitivity to ultraviolet light in the fungal pathogen causing white-nose syndrome of bats.</title>
        <authorList>
            <person name="Palmer J.M."/>
            <person name="Drees K.P."/>
            <person name="Foster J.T."/>
            <person name="Lindner D.L."/>
        </authorList>
    </citation>
    <scope>NUCLEOTIDE SEQUENCE [LARGE SCALE GENOMIC DNA]</scope>
    <source>
        <strain evidence="3">UAMH 10579</strain>
    </source>
</reference>
<accession>A0A1B8GWW2</accession>
<dbReference type="GO" id="GO:0004672">
    <property type="term" value="F:protein kinase activity"/>
    <property type="evidence" value="ECO:0007669"/>
    <property type="project" value="InterPro"/>
</dbReference>
<dbReference type="EMBL" id="KV460209">
    <property type="protein sequence ID" value="OBU00343.1"/>
    <property type="molecule type" value="Genomic_DNA"/>
</dbReference>
<sequence>MAELGLAVVGAVDICIRVANEIKTTCRRFRMYDEEIEEKAILVEAVWVRIEIQMRFLSRISELLEEELANSQLNLLRKLEGKLLQTVSQLRVQKRDGDVNDFSPKQKIMGYLSKWRWAIRDSLKELAAELEAWQNRFDPTWYLTILNSSKVLDLELRQVNAELPNDPELRLDLLNNQLNPLMNMRNLRYASKPDYKASLYFDATKLRDPRETLIMFSSARAILREQDGQTRLLIVEAVTSPNGGHGTLDISQIKTDVESLAGRLQQVDPGTFCLLHCKGLMELRDVTTRTLNGIDMLYGTPRNCALPVSLRGLLLDRSLVPSLSSIVRIAKRQVRSVSFIHTCGFVHKNIRPENILVFPSKDSSLGITFLVGFNQFRRVNQQTNLLGDPAWHRNLYRHPQRQGIHVLNRYVMQHDIYSLGVCLLEIGLWRSFVHYPLLNMNAAPVPPASFEIQISDEDFTAPHLTARLRTKDRFIELAKRDLPSRVGNVYTEIVLACLTCLDPGSRMFGNNNQEDEDGIIVGIRFIEQILARIDSISI</sequence>
<evidence type="ECO:0000313" key="2">
    <source>
        <dbReference type="EMBL" id="OBU00343.1"/>
    </source>
</evidence>
<dbReference type="PANTHER" id="PTHR37542">
    <property type="entry name" value="HELO DOMAIN-CONTAINING PROTEIN-RELATED"/>
    <property type="match status" value="1"/>
</dbReference>
<dbReference type="Gene3D" id="1.10.510.10">
    <property type="entry name" value="Transferase(Phosphotransferase) domain 1"/>
    <property type="match status" value="1"/>
</dbReference>
<dbReference type="PANTHER" id="PTHR37542:SF1">
    <property type="entry name" value="PRION-INHIBITION AND PROPAGATION HELO DOMAIN-CONTAINING PROTEIN"/>
    <property type="match status" value="1"/>
</dbReference>
<name>A0A1B8GWW2_9PEZI</name>
<dbReference type="GO" id="GO:0005524">
    <property type="term" value="F:ATP binding"/>
    <property type="evidence" value="ECO:0007669"/>
    <property type="project" value="InterPro"/>
</dbReference>
<organism evidence="2 3">
    <name type="scientific">Pseudogymnoascus verrucosus</name>
    <dbReference type="NCBI Taxonomy" id="342668"/>
    <lineage>
        <taxon>Eukaryota</taxon>
        <taxon>Fungi</taxon>
        <taxon>Dikarya</taxon>
        <taxon>Ascomycota</taxon>
        <taxon>Pezizomycotina</taxon>
        <taxon>Leotiomycetes</taxon>
        <taxon>Thelebolales</taxon>
        <taxon>Thelebolaceae</taxon>
        <taxon>Pseudogymnoascus</taxon>
    </lineage>
</organism>